<gene>
    <name evidence="2" type="ordered locus">Igni_0200</name>
</gene>
<dbReference type="HOGENOM" id="CLU_3057075_0_0_2"/>
<protein>
    <submittedName>
        <fullName evidence="2">Uncharacterized protein</fullName>
    </submittedName>
</protein>
<keyword evidence="1" id="KW-0812">Transmembrane</keyword>
<sequence length="53" mass="5862">MRRSAALKGLTLFEISIILLSLIATLAWVYMVYKITTLIDTLQTNLNAMFGGA</sequence>
<dbReference type="STRING" id="453591.Igni_0200"/>
<dbReference type="GeneID" id="58786870"/>
<organism evidence="2 3">
    <name type="scientific">Ignicoccus hospitalis (strain KIN4/I / DSM 18386 / JCM 14125)</name>
    <dbReference type="NCBI Taxonomy" id="453591"/>
    <lineage>
        <taxon>Archaea</taxon>
        <taxon>Thermoproteota</taxon>
        <taxon>Thermoprotei</taxon>
        <taxon>Desulfurococcales</taxon>
        <taxon>Desulfurococcaceae</taxon>
        <taxon>Ignicoccus</taxon>
    </lineage>
</organism>
<dbReference type="KEGG" id="iho:Igni_0200"/>
<dbReference type="EMBL" id="CP000816">
    <property type="protein sequence ID" value="ABU81384.1"/>
    <property type="molecule type" value="Genomic_DNA"/>
</dbReference>
<feature type="transmembrane region" description="Helical" evidence="1">
    <location>
        <begin position="12"/>
        <end position="33"/>
    </location>
</feature>
<keyword evidence="1" id="KW-1133">Transmembrane helix</keyword>
<dbReference type="AlphaFoldDB" id="A8A8Y2"/>
<dbReference type="RefSeq" id="WP_011998236.1">
    <property type="nucleotide sequence ID" value="NC_009776.1"/>
</dbReference>
<evidence type="ECO:0000256" key="1">
    <source>
        <dbReference type="SAM" id="Phobius"/>
    </source>
</evidence>
<dbReference type="Proteomes" id="UP000000262">
    <property type="component" value="Chromosome"/>
</dbReference>
<evidence type="ECO:0000313" key="3">
    <source>
        <dbReference type="Proteomes" id="UP000000262"/>
    </source>
</evidence>
<evidence type="ECO:0000313" key="2">
    <source>
        <dbReference type="EMBL" id="ABU81384.1"/>
    </source>
</evidence>
<keyword evidence="1" id="KW-0472">Membrane</keyword>
<accession>A8A8Y2</accession>
<proteinExistence type="predicted"/>
<reference evidence="2 3" key="1">
    <citation type="journal article" date="2008" name="Genome Biol.">
        <title>A genomic analysis of the archaeal system Ignicoccus hospitalis-Nanoarchaeum equitans.</title>
        <authorList>
            <person name="Podar M."/>
            <person name="Anderson I."/>
            <person name="Makarova K.S."/>
            <person name="Elkins J.G."/>
            <person name="Ivanova N."/>
            <person name="Wall M.A."/>
            <person name="Lykidis A."/>
            <person name="Mavromatis K."/>
            <person name="Sun H."/>
            <person name="Hudson M.E."/>
            <person name="Chen W."/>
            <person name="Deciu C."/>
            <person name="Hutchison D."/>
            <person name="Eads J.R."/>
            <person name="Anderson A."/>
            <person name="Fernandes F."/>
            <person name="Szeto E."/>
            <person name="Lapidus A."/>
            <person name="Kyrpides N.C."/>
            <person name="Saier M.H.Jr."/>
            <person name="Richardson P.M."/>
            <person name="Rachel R."/>
            <person name="Huber H."/>
            <person name="Eisen J.A."/>
            <person name="Koonin E.V."/>
            <person name="Keller M."/>
            <person name="Stetter K.O."/>
        </authorList>
    </citation>
    <scope>NUCLEOTIDE SEQUENCE [LARGE SCALE GENOMIC DNA]</scope>
    <source>
        <strain evidence="3">KIN4/I / DSM 18386 / JCM 14125</strain>
    </source>
</reference>
<name>A8A8Y2_IGNH4</name>
<keyword evidence="3" id="KW-1185">Reference proteome</keyword>